<dbReference type="STRING" id="1434123.MSVAZ_0331"/>
<dbReference type="InterPro" id="IPR018076">
    <property type="entry name" value="T2SS_GspF_dom"/>
</dbReference>
<dbReference type="Proteomes" id="UP000033096">
    <property type="component" value="Chromosome"/>
</dbReference>
<gene>
    <name evidence="8" type="ORF">MSVAZ_0331</name>
</gene>
<feature type="domain" description="Type II secretion system protein GspF" evidence="7">
    <location>
        <begin position="482"/>
        <end position="607"/>
    </location>
</feature>
<evidence type="ECO:0000313" key="8">
    <source>
        <dbReference type="EMBL" id="AKB42600.1"/>
    </source>
</evidence>
<evidence type="ECO:0000256" key="6">
    <source>
        <dbReference type="SAM" id="Phobius"/>
    </source>
</evidence>
<proteinExistence type="predicted"/>
<keyword evidence="9" id="KW-1185">Reference proteome</keyword>
<feature type="transmembrane region" description="Helical" evidence="6">
    <location>
        <begin position="668"/>
        <end position="685"/>
    </location>
</feature>
<feature type="transmembrane region" description="Helical" evidence="6">
    <location>
        <begin position="637"/>
        <end position="656"/>
    </location>
</feature>
<evidence type="ECO:0000256" key="5">
    <source>
        <dbReference type="ARBA" id="ARBA00023136"/>
    </source>
</evidence>
<dbReference type="Gene3D" id="1.20.81.30">
    <property type="entry name" value="Type II secretion system (T2SS), domain F"/>
    <property type="match status" value="1"/>
</dbReference>
<dbReference type="AlphaFoldDB" id="A0A0E3Q244"/>
<comment type="subcellular location">
    <subcellularLocation>
        <location evidence="1">Cell membrane</location>
        <topology evidence="1">Multi-pass membrane protein</topology>
    </subcellularLocation>
</comment>
<dbReference type="Pfam" id="PF00482">
    <property type="entry name" value="T2SSF"/>
    <property type="match status" value="2"/>
</dbReference>
<feature type="transmembrane region" description="Helical" evidence="6">
    <location>
        <begin position="75"/>
        <end position="98"/>
    </location>
</feature>
<feature type="transmembrane region" description="Helical" evidence="6">
    <location>
        <begin position="449"/>
        <end position="467"/>
    </location>
</feature>
<feature type="transmembrane region" description="Helical" evidence="6">
    <location>
        <begin position="586"/>
        <end position="608"/>
    </location>
</feature>
<evidence type="ECO:0000256" key="4">
    <source>
        <dbReference type="ARBA" id="ARBA00022989"/>
    </source>
</evidence>
<dbReference type="HOGENOM" id="CLU_017646_1_1_2"/>
<organism evidence="8 9">
    <name type="scientific">Methanosarcina vacuolata Z-761</name>
    <dbReference type="NCBI Taxonomy" id="1434123"/>
    <lineage>
        <taxon>Archaea</taxon>
        <taxon>Methanobacteriati</taxon>
        <taxon>Methanobacteriota</taxon>
        <taxon>Stenosarchaea group</taxon>
        <taxon>Methanomicrobia</taxon>
        <taxon>Methanosarcinales</taxon>
        <taxon>Methanosarcinaceae</taxon>
        <taxon>Methanosarcina</taxon>
    </lineage>
</organism>
<feature type="domain" description="Type II secretion system protein GspF" evidence="7">
    <location>
        <begin position="166"/>
        <end position="293"/>
    </location>
</feature>
<feature type="transmembrane region" description="Helical" evidence="6">
    <location>
        <begin position="119"/>
        <end position="145"/>
    </location>
</feature>
<keyword evidence="5 6" id="KW-0472">Membrane</keyword>
<dbReference type="PATRIC" id="fig|1434123.4.peg.345"/>
<dbReference type="PANTHER" id="PTHR35402:SF1">
    <property type="entry name" value="TYPE II SECRETION SYSTEM PROTEIN GSPF DOMAIN-CONTAINING PROTEIN"/>
    <property type="match status" value="1"/>
</dbReference>
<dbReference type="InterPro" id="IPR042094">
    <property type="entry name" value="T2SS_GspF_sf"/>
</dbReference>
<dbReference type="GO" id="GO:0005886">
    <property type="term" value="C:plasma membrane"/>
    <property type="evidence" value="ECO:0007669"/>
    <property type="project" value="UniProtKB-SubCell"/>
</dbReference>
<feature type="transmembrane region" description="Helical" evidence="6">
    <location>
        <begin position="306"/>
        <end position="326"/>
    </location>
</feature>
<evidence type="ECO:0000256" key="3">
    <source>
        <dbReference type="ARBA" id="ARBA00022692"/>
    </source>
</evidence>
<keyword evidence="3 6" id="KW-0812">Transmembrane</keyword>
<dbReference type="KEGG" id="mvc:MSVAZ_0331"/>
<evidence type="ECO:0000313" key="9">
    <source>
        <dbReference type="Proteomes" id="UP000033096"/>
    </source>
</evidence>
<evidence type="ECO:0000256" key="1">
    <source>
        <dbReference type="ARBA" id="ARBA00004651"/>
    </source>
</evidence>
<feature type="transmembrane region" description="Helical" evidence="6">
    <location>
        <begin position="278"/>
        <end position="300"/>
    </location>
</feature>
<dbReference type="PANTHER" id="PTHR35402">
    <property type="entry name" value="INTEGRAL MEMBRANE PROTEIN-RELATED"/>
    <property type="match status" value="1"/>
</dbReference>
<keyword evidence="2" id="KW-1003">Cell membrane</keyword>
<sequence>MWVNGCGSTVALNGFCTGIWLLKRGNMTYTILDELAYLFYGDFFYKNKEYFQDLKVKIRHSHISMSVDQYLASTFMYSVIVGITSGIFGLWLGLKIFGSPVSRLSLFVDPARADIAGEYVYPLALLVGLILFLVSFFAVFLVAYIYPYFQANNRQASIDKSMLPAITYMYALTKGGMSIYDVFRSLSRYSYIFGATAEEISYVVRDMDYLGKDFISSLKIAKERTPSEIFKDFVDGLIIVSSSGTITEYIKNKSEQYQGLAEMANRNLLQRLDVLAEIYVTALVAGPLFVMVTLVVLQFFRPASAQILYMLIYIILPLATLLYLVLLDTVGELSIDPKKGDIRSFTINLSDIPEINSGFTEEVEQKRKKMYMLYRELHRLKDMVLNPYRTIRNEPRYTFFFGVPLGLYYLTQLPRNLRNSLFSSFHHLNISFDHVTDSAIKLVTAVDDYFVIFIVVALIPFIIFYEIKAWRMRKIDEKMPDFLKSLSSMNESGIMLANSLKIIAESKMGILSKELKKLKEDLSWGTSTSKALMNLENSIRTPSSSRILHILVKANESTSDLKNVLSITARQVRNDEDMKKERSSAMVVYVITIYVAFFVFLFIVYILATNFFPQTASFSTSSQGMGGIGGYFNVEEYSMLMFHSALVQAFTSGIVAGKMGQGSAYLGLKYSVSMVIITYVAFTMFV</sequence>
<feature type="transmembrane region" description="Helical" evidence="6">
    <location>
        <begin position="397"/>
        <end position="414"/>
    </location>
</feature>
<name>A0A0E3Q244_9EURY</name>
<keyword evidence="4 6" id="KW-1133">Transmembrane helix</keyword>
<reference evidence="8 9" key="1">
    <citation type="submission" date="2014-07" db="EMBL/GenBank/DDBJ databases">
        <title>Methanogenic archaea and the global carbon cycle.</title>
        <authorList>
            <person name="Henriksen J.R."/>
            <person name="Luke J."/>
            <person name="Reinhart S."/>
            <person name="Benedict M.N."/>
            <person name="Youngblut N.D."/>
            <person name="Metcalf M.E."/>
            <person name="Whitaker R.J."/>
            <person name="Metcalf W.W."/>
        </authorList>
    </citation>
    <scope>NUCLEOTIDE SEQUENCE [LARGE SCALE GENOMIC DNA]</scope>
    <source>
        <strain evidence="8 9">Z-761</strain>
    </source>
</reference>
<dbReference type="EMBL" id="CP009520">
    <property type="protein sequence ID" value="AKB42600.1"/>
    <property type="molecule type" value="Genomic_DNA"/>
</dbReference>
<evidence type="ECO:0000256" key="2">
    <source>
        <dbReference type="ARBA" id="ARBA00022475"/>
    </source>
</evidence>
<dbReference type="InterPro" id="IPR056569">
    <property type="entry name" value="ArlJ-like"/>
</dbReference>
<protein>
    <submittedName>
        <fullName evidence="8">Integral membrane protein</fullName>
    </submittedName>
</protein>
<evidence type="ECO:0000259" key="7">
    <source>
        <dbReference type="Pfam" id="PF00482"/>
    </source>
</evidence>
<accession>A0A0E3Q244</accession>